<evidence type="ECO:0000313" key="3">
    <source>
        <dbReference type="EMBL" id="KAB2366208.1"/>
    </source>
</evidence>
<accession>A0A6L3VJ54</accession>
<dbReference type="Proteomes" id="UP000483004">
    <property type="component" value="Unassembled WGS sequence"/>
</dbReference>
<sequence>MAATTVPSPRQETAHPPHDPDADLARAVARLIAGLTEHPWGRTSPSVYETGRLVTLAPWLSGHARRVSYLLEQQRPDGLWGAPEPGYALVPTLSAIEALLKVLTREGGVAGTDRDRLARSADLGLGAAAARLCGPSAPAFALPDLPAIELITPALLEGINASLDRLREAPVPGLGAWAGHELGPPTGMDVAKLGLVRSLLGSGAPAPQKLMHALEVAGPAAAGLPHTRPEPTGTIGASPAATAAWLGAEAPPEPGDPARWYLETVVARHGGPVPCGIPLTVFERGWVLAWLARAGVPFTVPPELVLSLTAPLGPAGTAAAAGLPSDADTTAGALYALALLDAPCRPDSLLPYETDTHFCTWQGEDGASITTNAHVLEAFGQYLATMRDRVGAASAERYAAAAAKAASWLCGQQRQDGSWEDRWHASPYYATACAAVALAAFGGEASAAAVAAARRWVLGTQRADGSWGRWEGTAEETAYAVQLLLLTGRGADPAAAEAAARARPHLLRGLTSADDHADAEPALWHDKDLYRPGAIVMAGVVAALHLGRGSGVFR</sequence>
<evidence type="ECO:0000313" key="4">
    <source>
        <dbReference type="Proteomes" id="UP000483004"/>
    </source>
</evidence>
<keyword evidence="4" id="KW-1185">Reference proteome</keyword>
<dbReference type="InterPro" id="IPR008930">
    <property type="entry name" value="Terpenoid_cyclase/PrenylTrfase"/>
</dbReference>
<dbReference type="OrthoDB" id="9758578at2"/>
<proteinExistence type="predicted"/>
<dbReference type="InterPro" id="IPR050148">
    <property type="entry name" value="Terpene_synthase-like"/>
</dbReference>
<gene>
    <name evidence="3" type="ORF">F9B16_39860</name>
</gene>
<feature type="compositionally biased region" description="Polar residues" evidence="1">
    <location>
        <begin position="1"/>
        <end position="11"/>
    </location>
</feature>
<dbReference type="InterPro" id="IPR032696">
    <property type="entry name" value="SQ_cyclase_C"/>
</dbReference>
<dbReference type="EMBL" id="WBMR01000198">
    <property type="protein sequence ID" value="KAB2366208.1"/>
    <property type="molecule type" value="Genomic_DNA"/>
</dbReference>
<dbReference type="AlphaFoldDB" id="A0A6L3VJ54"/>
<dbReference type="SUPFAM" id="SSF48239">
    <property type="entry name" value="Terpenoid cyclases/Protein prenyltransferases"/>
    <property type="match status" value="1"/>
</dbReference>
<dbReference type="GO" id="GO:0016102">
    <property type="term" value="P:diterpenoid biosynthetic process"/>
    <property type="evidence" value="ECO:0007669"/>
    <property type="project" value="TreeGrafter"/>
</dbReference>
<dbReference type="PANTHER" id="PTHR31739:SF25">
    <property type="entry name" value="(E,E)-GERANYLLINALOOL SYNTHASE"/>
    <property type="match status" value="1"/>
</dbReference>
<dbReference type="Gene3D" id="1.50.10.20">
    <property type="match status" value="1"/>
</dbReference>
<comment type="caution">
    <text evidence="3">The sequence shown here is derived from an EMBL/GenBank/DDBJ whole genome shotgun (WGS) entry which is preliminary data.</text>
</comment>
<reference evidence="3 4" key="1">
    <citation type="submission" date="2019-09" db="EMBL/GenBank/DDBJ databases">
        <title>Actinomadura physcomitrii sp. nov., a novel actinomycete isolated from moss [Physcomitrium sphaericum (Ludw) Fuernr].</title>
        <authorList>
            <person name="Liu C."/>
            <person name="Zhuang X."/>
        </authorList>
    </citation>
    <scope>NUCLEOTIDE SEQUENCE [LARGE SCALE GENOMIC DNA]</scope>
    <source>
        <strain evidence="3 4">CYP1-1B</strain>
    </source>
</reference>
<dbReference type="GO" id="GO:0010333">
    <property type="term" value="F:terpene synthase activity"/>
    <property type="evidence" value="ECO:0007669"/>
    <property type="project" value="InterPro"/>
</dbReference>
<organism evidence="3 4">
    <name type="scientific">Actinomadura montaniterrae</name>
    <dbReference type="NCBI Taxonomy" id="1803903"/>
    <lineage>
        <taxon>Bacteria</taxon>
        <taxon>Bacillati</taxon>
        <taxon>Actinomycetota</taxon>
        <taxon>Actinomycetes</taxon>
        <taxon>Streptosporangiales</taxon>
        <taxon>Thermomonosporaceae</taxon>
        <taxon>Actinomadura</taxon>
    </lineage>
</organism>
<dbReference type="Pfam" id="PF13243">
    <property type="entry name" value="SQHop_cyclase_C"/>
    <property type="match status" value="1"/>
</dbReference>
<protein>
    <recommendedName>
        <fullName evidence="2">Squalene cyclase C-terminal domain-containing protein</fullName>
    </recommendedName>
</protein>
<dbReference type="GO" id="GO:0000287">
    <property type="term" value="F:magnesium ion binding"/>
    <property type="evidence" value="ECO:0007669"/>
    <property type="project" value="TreeGrafter"/>
</dbReference>
<feature type="domain" description="Squalene cyclase C-terminal" evidence="2">
    <location>
        <begin position="389"/>
        <end position="476"/>
    </location>
</feature>
<feature type="region of interest" description="Disordered" evidence="1">
    <location>
        <begin position="1"/>
        <end position="21"/>
    </location>
</feature>
<dbReference type="PANTHER" id="PTHR31739">
    <property type="entry name" value="ENT-COPALYL DIPHOSPHATE SYNTHASE, CHLOROPLASTIC"/>
    <property type="match status" value="1"/>
</dbReference>
<dbReference type="Gene3D" id="1.50.10.160">
    <property type="match status" value="1"/>
</dbReference>
<evidence type="ECO:0000259" key="2">
    <source>
        <dbReference type="Pfam" id="PF13243"/>
    </source>
</evidence>
<evidence type="ECO:0000256" key="1">
    <source>
        <dbReference type="SAM" id="MobiDB-lite"/>
    </source>
</evidence>
<name>A0A6L3VJ54_9ACTN</name>
<feature type="compositionally biased region" description="Basic and acidic residues" evidence="1">
    <location>
        <begin position="12"/>
        <end position="21"/>
    </location>
</feature>